<feature type="compositionally biased region" description="Low complexity" evidence="1">
    <location>
        <begin position="96"/>
        <end position="116"/>
    </location>
</feature>
<organism evidence="2 4">
    <name type="scientific">Rotaria sordida</name>
    <dbReference type="NCBI Taxonomy" id="392033"/>
    <lineage>
        <taxon>Eukaryota</taxon>
        <taxon>Metazoa</taxon>
        <taxon>Spiralia</taxon>
        <taxon>Gnathifera</taxon>
        <taxon>Rotifera</taxon>
        <taxon>Eurotatoria</taxon>
        <taxon>Bdelloidea</taxon>
        <taxon>Philodinida</taxon>
        <taxon>Philodinidae</taxon>
        <taxon>Rotaria</taxon>
    </lineage>
</organism>
<evidence type="ECO:0000313" key="2">
    <source>
        <dbReference type="EMBL" id="CAF1440518.1"/>
    </source>
</evidence>
<feature type="region of interest" description="Disordered" evidence="1">
    <location>
        <begin position="91"/>
        <end position="127"/>
    </location>
</feature>
<dbReference type="EMBL" id="CAJOBD010001368">
    <property type="protein sequence ID" value="CAF3792543.1"/>
    <property type="molecule type" value="Genomic_DNA"/>
</dbReference>
<evidence type="ECO:0000256" key="1">
    <source>
        <dbReference type="SAM" id="MobiDB-lite"/>
    </source>
</evidence>
<gene>
    <name evidence="3" type="ORF">JBS370_LOCUS14831</name>
    <name evidence="2" type="ORF">ZHD862_LOCUS34797</name>
</gene>
<feature type="compositionally biased region" description="Basic residues" evidence="1">
    <location>
        <begin position="117"/>
        <end position="127"/>
    </location>
</feature>
<dbReference type="Proteomes" id="UP000663864">
    <property type="component" value="Unassembled WGS sequence"/>
</dbReference>
<reference evidence="2" key="1">
    <citation type="submission" date="2021-02" db="EMBL/GenBank/DDBJ databases">
        <authorList>
            <person name="Nowell W R."/>
        </authorList>
    </citation>
    <scope>NUCLEOTIDE SEQUENCE</scope>
</reference>
<evidence type="ECO:0000313" key="3">
    <source>
        <dbReference type="EMBL" id="CAF3792543.1"/>
    </source>
</evidence>
<sequence>MDIDKQKLNSHDILFHQNLIESKKFFQKLFDNNICTCQQYNRNSNAFHNDNEEPQQQQQQHLYPHMRKLYNHDTNLLEYVYIIMSTIKPNDSINKQQQQQQDETLGQQQQQQQQQQQHRRRQTRISKQRAKVLITEYCRDK</sequence>
<dbReference type="AlphaFoldDB" id="A0A815NNT3"/>
<comment type="caution">
    <text evidence="2">The sequence shown here is derived from an EMBL/GenBank/DDBJ whole genome shotgun (WGS) entry which is preliminary data.</text>
</comment>
<dbReference type="Proteomes" id="UP000663836">
    <property type="component" value="Unassembled WGS sequence"/>
</dbReference>
<dbReference type="EMBL" id="CAJNOT010004660">
    <property type="protein sequence ID" value="CAF1440518.1"/>
    <property type="molecule type" value="Genomic_DNA"/>
</dbReference>
<evidence type="ECO:0000313" key="4">
    <source>
        <dbReference type="Proteomes" id="UP000663864"/>
    </source>
</evidence>
<name>A0A815NNT3_9BILA</name>
<accession>A0A815NNT3</accession>
<protein>
    <submittedName>
        <fullName evidence="2">Uncharacterized protein</fullName>
    </submittedName>
</protein>
<proteinExistence type="predicted"/>